<gene>
    <name evidence="2" type="ORF">FACUT_13910</name>
</gene>
<dbReference type="EMBL" id="JAADJF010000678">
    <property type="protein sequence ID" value="KAF4414849.1"/>
    <property type="molecule type" value="Genomic_DNA"/>
</dbReference>
<feature type="compositionally biased region" description="Polar residues" evidence="1">
    <location>
        <begin position="740"/>
        <end position="754"/>
    </location>
</feature>
<evidence type="ECO:0000313" key="2">
    <source>
        <dbReference type="EMBL" id="KAF4414849.1"/>
    </source>
</evidence>
<feature type="compositionally biased region" description="Polar residues" evidence="1">
    <location>
        <begin position="929"/>
        <end position="939"/>
    </location>
</feature>
<protein>
    <submittedName>
        <fullName evidence="2">Uncharacterized protein</fullName>
    </submittedName>
</protein>
<proteinExistence type="predicted"/>
<keyword evidence="3" id="KW-1185">Reference proteome</keyword>
<reference evidence="2 3" key="1">
    <citation type="submission" date="2020-01" db="EMBL/GenBank/DDBJ databases">
        <title>Identification and distribution of gene clusters putatively required for synthesis of sphingolipid metabolism inhibitors in phylogenetically diverse species of the filamentous fungus Fusarium.</title>
        <authorList>
            <person name="Kim H.-S."/>
            <person name="Busman M."/>
            <person name="Brown D.W."/>
            <person name="Divon H."/>
            <person name="Uhlig S."/>
            <person name="Proctor R.H."/>
        </authorList>
    </citation>
    <scope>NUCLEOTIDE SEQUENCE [LARGE SCALE GENOMIC DNA]</scope>
    <source>
        <strain evidence="2 3">NRRL 13308</strain>
    </source>
</reference>
<name>A0A8H4N876_9HYPO</name>
<feature type="compositionally biased region" description="Basic and acidic residues" evidence="1">
    <location>
        <begin position="1106"/>
        <end position="1148"/>
    </location>
</feature>
<feature type="compositionally biased region" description="Basic and acidic residues" evidence="1">
    <location>
        <begin position="726"/>
        <end position="739"/>
    </location>
</feature>
<dbReference type="OrthoDB" id="4227485at2759"/>
<feature type="region of interest" description="Disordered" evidence="1">
    <location>
        <begin position="720"/>
        <end position="984"/>
    </location>
</feature>
<feature type="compositionally biased region" description="Acidic residues" evidence="1">
    <location>
        <begin position="838"/>
        <end position="849"/>
    </location>
</feature>
<accession>A0A8H4N876</accession>
<comment type="caution">
    <text evidence="2">The sequence shown here is derived from an EMBL/GenBank/DDBJ whole genome shotgun (WGS) entry which is preliminary data.</text>
</comment>
<sequence>MELVGIIRCPIHLLLPYGEGRQIDPDAVRRLAKCFDKTECRREEADNFVRGIVTYDDLKLIISALNTSESALKHTILQKQYPLLSDRPIACLDGRHRIRAAMRHEPLSWWVVKLLCVQGSWVDFPRKIALASVDHQTIQDKIEATSREAPYSDAEIYRLLRKYKKQNDKLRFKERLNRLSAPKQISVKGFLKRELLVQDLDALLKYPGVVAGLQFGNIHKHLALHIDENISRFLKHILQVWDFITSDEPRINSAVDIQTVRCLQFRAPISSYSDRIAIHRMFNEGILFEGLKDLDLREQVRRRVLSVQVIIPSMETFHENMKYISIGAKILRKHLMETPIRVPGEPRQPKLTVFESLASCWSAETRSIEVKDGEMSTSPDIPTAWFAYETVFLAALRDFARLSSEHPRQDVRGETMPAFVEASRIASLGQLAHQLGFKNSKVQEMLANPYGHPPVGSYECKDGRPADWRAGIPFTKSYSQLRVQAFIPMLDSPVSKGDDVSPLFVIRDTFNAFFRGSLAIAYVGYIEPLSLDFWASNQPSHESCVSSVEPQDISMSDLEEDIIMGENETVKGRVRKHKRLSTFNVLRPKSCRIEKKQVEPKADETIIRSFSRSPPRIPAVQDAEHEPVLDETNILTGTVPHAIEESGKTVVRQNHRDPLLLDEEMSQDQPLTNAEIMRNAQMDPQEEPSDSNQTILRQDHRDPMPYDNLERTDHVLSADNQLTGNHEGHSETEQTRDALESNTSEPSHQEMTQFESEEDLFDLSNNSDAGPEEMIETADPDSPLLMEDAAEEQTGTIERQDQRSPPPIHDIEEESAMQQIIRHSGATESQDQQSLPDAETECTIEEQAEAIEIRDQRNPLPMHDMEEEPATQQIEQSEATKGQDQQDLTNVGAEYTSEQGQRVVIKEQTETMEIRDQRTPPPMQHTVEESTAQHTGQSETNERQDHQGLPTRQQEPVQDAILRKSREEIPMEQELLQTTEHLGSIARREERTPPPMQDHAGEGYEQSISPTQEATIQEARKQINEPEGTTVSAIHTQQITGQLETIPAGTQPHGPNTHGEELVLSSVEERGKKRKREVDDEVDAEADIEVGMESVSTKTEPPMFPLREREQEFQRLLRVRRDERRGEETSIRKRPVRRDEHRGEETSIRIRPLRRLQPQRPQKKVRSE</sequence>
<feature type="region of interest" description="Disordered" evidence="1">
    <location>
        <begin position="683"/>
        <end position="708"/>
    </location>
</feature>
<dbReference type="InterPro" id="IPR022198">
    <property type="entry name" value="DUF3723"/>
</dbReference>
<feature type="compositionally biased region" description="Acidic residues" evidence="1">
    <location>
        <begin position="1079"/>
        <end position="1090"/>
    </location>
</feature>
<organism evidence="2 3">
    <name type="scientific">Fusarium acutatum</name>
    <dbReference type="NCBI Taxonomy" id="78861"/>
    <lineage>
        <taxon>Eukaryota</taxon>
        <taxon>Fungi</taxon>
        <taxon>Dikarya</taxon>
        <taxon>Ascomycota</taxon>
        <taxon>Pezizomycotina</taxon>
        <taxon>Sordariomycetes</taxon>
        <taxon>Hypocreomycetidae</taxon>
        <taxon>Hypocreales</taxon>
        <taxon>Nectriaceae</taxon>
        <taxon>Fusarium</taxon>
        <taxon>Fusarium fujikuroi species complex</taxon>
    </lineage>
</organism>
<evidence type="ECO:0000313" key="3">
    <source>
        <dbReference type="Proteomes" id="UP000536711"/>
    </source>
</evidence>
<dbReference type="Proteomes" id="UP000536711">
    <property type="component" value="Unassembled WGS sequence"/>
</dbReference>
<feature type="compositionally biased region" description="Polar residues" evidence="1">
    <location>
        <begin position="826"/>
        <end position="835"/>
    </location>
</feature>
<feature type="compositionally biased region" description="Polar residues" evidence="1">
    <location>
        <begin position="870"/>
        <end position="889"/>
    </location>
</feature>
<dbReference type="AlphaFoldDB" id="A0A8H4N876"/>
<dbReference type="Pfam" id="PF12520">
    <property type="entry name" value="DUF3723"/>
    <property type="match status" value="1"/>
</dbReference>
<feature type="compositionally biased region" description="Basic and acidic residues" evidence="1">
    <location>
        <begin position="904"/>
        <end position="918"/>
    </location>
</feature>
<feature type="region of interest" description="Disordered" evidence="1">
    <location>
        <begin position="1046"/>
        <end position="1168"/>
    </location>
</feature>
<feature type="compositionally biased region" description="Acidic residues" evidence="1">
    <location>
        <begin position="770"/>
        <end position="779"/>
    </location>
</feature>
<evidence type="ECO:0000256" key="1">
    <source>
        <dbReference type="SAM" id="MobiDB-lite"/>
    </source>
</evidence>
<feature type="compositionally biased region" description="Basic and acidic residues" evidence="1">
    <location>
        <begin position="697"/>
        <end position="708"/>
    </location>
</feature>